<evidence type="ECO:0000313" key="2">
    <source>
        <dbReference type="EMBL" id="QVW56519.1"/>
    </source>
</evidence>
<organism evidence="2">
    <name type="scientific">Ramphastos Genomoviridae sp</name>
    <dbReference type="NCBI Taxonomy" id="2814993"/>
    <lineage>
        <taxon>Viruses</taxon>
        <taxon>Monodnaviria</taxon>
        <taxon>Shotokuvirae</taxon>
        <taxon>Cressdnaviricota</taxon>
        <taxon>Repensiviricetes</taxon>
        <taxon>Geplafuvirales</taxon>
        <taxon>Genomoviridae</taxon>
    </lineage>
</organism>
<name>A0A8E7G1Q8_9VIRU</name>
<protein>
    <submittedName>
        <fullName evidence="2">Capsid protein</fullName>
    </submittedName>
</protein>
<accession>A0A8E7G1Q8</accession>
<evidence type="ECO:0000256" key="1">
    <source>
        <dbReference type="SAM" id="MobiDB-lite"/>
    </source>
</evidence>
<sequence length="290" mass="32674">MAYGRTRRYARRRTTTRRPVRRYTRRPTRVTRYRRRPAMSRRRVLNITTKKKQDTMVPVVPASTSAGSVTASNRTITGANAEVMVWVATARDRAGPSEDQQSESRRTAQTCYMRGLKERVTLVTNTGASWKWRRICFTAKGLGFLETDAVLAVETSSSWARLQNIISATTTWFELSRVMFKGTAGTDYLSTLDAKVDTQRITVKYDKTFTVNSGNASGKIATFNLWHPMNKNLVYADRELAESDISSSRSSTGKAGMGDYYVVDFFACADASASNTITFAPNTTLYWHEK</sequence>
<reference evidence="2" key="1">
    <citation type="submission" date="2020-10" db="EMBL/GenBank/DDBJ databases">
        <title>CRESS DNA virus dark matter in the feces of wild birds.</title>
        <authorList>
            <person name="Yang S."/>
            <person name="Zhang W."/>
        </authorList>
    </citation>
    <scope>NUCLEOTIDE SEQUENCE</scope>
    <source>
        <strain evidence="2">Tou80gen2</strain>
    </source>
</reference>
<dbReference type="EMBL" id="MW182977">
    <property type="protein sequence ID" value="QVW56519.1"/>
    <property type="molecule type" value="Genomic_DNA"/>
</dbReference>
<proteinExistence type="predicted"/>
<feature type="region of interest" description="Disordered" evidence="1">
    <location>
        <begin position="1"/>
        <end position="21"/>
    </location>
</feature>